<dbReference type="InterPro" id="IPR006583">
    <property type="entry name" value="PAN-3_domain"/>
</dbReference>
<dbReference type="EMBL" id="GL379796">
    <property type="protein sequence ID" value="EGT31393.1"/>
    <property type="molecule type" value="Genomic_DNA"/>
</dbReference>
<dbReference type="SUPFAM" id="SSF57414">
    <property type="entry name" value="Hairpin loop containing domain-like"/>
    <property type="match status" value="1"/>
</dbReference>
<dbReference type="OrthoDB" id="5798455at2759"/>
<dbReference type="Proteomes" id="UP000008068">
    <property type="component" value="Unassembled WGS sequence"/>
</dbReference>
<dbReference type="Pfam" id="PF08277">
    <property type="entry name" value="PAN_3"/>
    <property type="match status" value="2"/>
</dbReference>
<sequence length="525" mass="59809">MRFLLSLTLPLFLFLTPSYSLDSETNSPTYKFVTVSGEPTTLNASDVIQVASFEECTGKCEKDPVCVVAYQANSSDPCYLFAWNSIQEVTRNESGGVGTVAFKVYTDQPSCELNSPFLLNGKVYPINPNDTTNYLWKIDTSEGGWKITYIDNREVAPLTCANFTFNRPYEDGCDPECNITMVQFWAKPGPITIMYGKNDTVETWTECLNKCYDEWPCNSVHYDVATKFCFRFKVGMVTFIERMTASDGNHMAIKLPMNDKNCKMTTDQLLDNQYYLVAPAMYYPQKRMYFRVQTTPKYYLIKTYLDKDSFYQGTTLQGCPYMSMASGYWNELSKEVFCYRHSKQPGITQTEAKELCHLQDMELLTDKYTGAVSSGQKGEWYIMEMSILQTDLTTPVRTGFGFPGMNPVKTWYGLEKVGDKWTWSMPEFRVFKDEDMPIPWAVGTGGSGDTCAYLHWGTGADEYAGYDFIAAPCNSTDVDGFSCGSWQQEYMDIKQYKDVTAEFGYEQDCCGFSDAEWKELKATPY</sequence>
<keyword evidence="1" id="KW-0732">Signal</keyword>
<dbReference type="HOGENOM" id="CLU_024349_0_0_1"/>
<reference evidence="4" key="1">
    <citation type="submission" date="2011-07" db="EMBL/GenBank/DDBJ databases">
        <authorList>
            <consortium name="Caenorhabditis brenneri Sequencing and Analysis Consortium"/>
            <person name="Wilson R.K."/>
        </authorList>
    </citation>
    <scope>NUCLEOTIDE SEQUENCE [LARGE SCALE GENOMIC DNA]</scope>
    <source>
        <strain evidence="4">PB2801</strain>
    </source>
</reference>
<dbReference type="eggNOG" id="ENOG502TJC7">
    <property type="taxonomic scope" value="Eukaryota"/>
</dbReference>
<evidence type="ECO:0000313" key="4">
    <source>
        <dbReference type="Proteomes" id="UP000008068"/>
    </source>
</evidence>
<dbReference type="SMART" id="SM00605">
    <property type="entry name" value="CW"/>
    <property type="match status" value="2"/>
</dbReference>
<dbReference type="InParanoid" id="G0MIQ3"/>
<accession>G0MIQ3</accession>
<feature type="signal peptide" evidence="1">
    <location>
        <begin position="1"/>
        <end position="20"/>
    </location>
</feature>
<name>G0MIQ3_CAEBE</name>
<keyword evidence="4" id="KW-1185">Reference proteome</keyword>
<feature type="chain" id="PRO_5003403978" description="PAN-3 domain-containing protein" evidence="1">
    <location>
        <begin position="21"/>
        <end position="525"/>
    </location>
</feature>
<feature type="domain" description="PAN-3" evidence="2">
    <location>
        <begin position="159"/>
        <end position="299"/>
    </location>
</feature>
<feature type="domain" description="PAN-3" evidence="2">
    <location>
        <begin position="10"/>
        <end position="145"/>
    </location>
</feature>
<organism evidence="4">
    <name type="scientific">Caenorhabditis brenneri</name>
    <name type="common">Nematode worm</name>
    <dbReference type="NCBI Taxonomy" id="135651"/>
    <lineage>
        <taxon>Eukaryota</taxon>
        <taxon>Metazoa</taxon>
        <taxon>Ecdysozoa</taxon>
        <taxon>Nematoda</taxon>
        <taxon>Chromadorea</taxon>
        <taxon>Rhabditida</taxon>
        <taxon>Rhabditina</taxon>
        <taxon>Rhabditomorpha</taxon>
        <taxon>Rhabditoidea</taxon>
        <taxon>Rhabditidae</taxon>
        <taxon>Peloderinae</taxon>
        <taxon>Caenorhabditis</taxon>
    </lineage>
</organism>
<evidence type="ECO:0000259" key="2">
    <source>
        <dbReference type="SMART" id="SM00605"/>
    </source>
</evidence>
<evidence type="ECO:0000313" key="3">
    <source>
        <dbReference type="EMBL" id="EGT31393.1"/>
    </source>
</evidence>
<evidence type="ECO:0000256" key="1">
    <source>
        <dbReference type="SAM" id="SignalP"/>
    </source>
</evidence>
<dbReference type="PANTHER" id="PTHR47629:SF3">
    <property type="entry name" value="PAN-3 DOMAIN-CONTAINING PROTEIN"/>
    <property type="match status" value="1"/>
</dbReference>
<dbReference type="OMA" id="ANESYGW"/>
<gene>
    <name evidence="3" type="ORF">CAEBREN_07181</name>
</gene>
<dbReference type="AlphaFoldDB" id="G0MIQ3"/>
<protein>
    <recommendedName>
        <fullName evidence="2">PAN-3 domain-containing protein</fullName>
    </recommendedName>
</protein>
<proteinExistence type="predicted"/>
<dbReference type="PANTHER" id="PTHR47629">
    <property type="entry name" value="C-TYPE LECTIN-RELATED"/>
    <property type="match status" value="1"/>
</dbReference>